<evidence type="ECO:0000256" key="3">
    <source>
        <dbReference type="ARBA" id="ARBA00022723"/>
    </source>
</evidence>
<keyword evidence="1" id="KW-0963">Cytoplasm</keyword>
<proteinExistence type="predicted"/>
<dbReference type="GO" id="GO:0005525">
    <property type="term" value="F:GTP binding"/>
    <property type="evidence" value="ECO:0007669"/>
    <property type="project" value="UniProtKB-KW"/>
</dbReference>
<keyword evidence="10" id="KW-1185">Reference proteome</keyword>
<reference evidence="9 10" key="1">
    <citation type="submission" date="2016-11" db="EMBL/GenBank/DDBJ databases">
        <authorList>
            <person name="Jaros S."/>
            <person name="Januszkiewicz K."/>
            <person name="Wedrychowicz H."/>
        </authorList>
    </citation>
    <scope>NUCLEOTIDE SEQUENCE [LARGE SCALE GENOMIC DNA]</scope>
    <source>
        <strain evidence="9 10">DSM 9705</strain>
    </source>
</reference>
<sequence>MFPSYLPICAVHRVECNSDSQSLLAELIDCLAARGIRARVLDEPWPVEDEACRQRVARAAIAVDLVFVAGRRLAATAELLVCGDGEKAESVPAEPLRPRFYCTGRQQVAVCCDVLEGWLDRCSGLTPVWGCVLIGGRSSRMGRPKHLLPASDGRTWLEHAVERVRPFVDECVVSGGGAMPEACRNLTRITDLPGVAGPLAGIGAALHYRAWTSWLVVACDMPDASAPAISWLLEQRRPGAIAVIPFNPLSGRSEPLFAWYDFRCAPLLDQLLADGILRISKLRGRPGVHQPQIPADLCGAWRNVNRAEDL</sequence>
<keyword evidence="2" id="KW-0808">Transferase</keyword>
<dbReference type="GO" id="GO:0046872">
    <property type="term" value="F:metal ion binding"/>
    <property type="evidence" value="ECO:0007669"/>
    <property type="project" value="UniProtKB-KW"/>
</dbReference>
<dbReference type="GO" id="GO:0006777">
    <property type="term" value="P:Mo-molybdopterin cofactor biosynthetic process"/>
    <property type="evidence" value="ECO:0007669"/>
    <property type="project" value="UniProtKB-KW"/>
</dbReference>
<feature type="domain" description="MobA-like NTP transferase" evidence="8">
    <location>
        <begin position="130"/>
        <end position="277"/>
    </location>
</feature>
<evidence type="ECO:0000313" key="10">
    <source>
        <dbReference type="Proteomes" id="UP000184139"/>
    </source>
</evidence>
<dbReference type="CDD" id="cd02503">
    <property type="entry name" value="MobA"/>
    <property type="match status" value="1"/>
</dbReference>
<evidence type="ECO:0000256" key="4">
    <source>
        <dbReference type="ARBA" id="ARBA00022741"/>
    </source>
</evidence>
<name>A0A1M5VAD0_9BACT</name>
<dbReference type="GO" id="GO:0016779">
    <property type="term" value="F:nucleotidyltransferase activity"/>
    <property type="evidence" value="ECO:0007669"/>
    <property type="project" value="TreeGrafter"/>
</dbReference>
<accession>A0A1M5VAD0</accession>
<evidence type="ECO:0000313" key="9">
    <source>
        <dbReference type="EMBL" id="SHH72190.1"/>
    </source>
</evidence>
<dbReference type="InterPro" id="IPR025877">
    <property type="entry name" value="MobA-like_NTP_Trfase"/>
</dbReference>
<dbReference type="Gene3D" id="3.90.550.10">
    <property type="entry name" value="Spore Coat Polysaccharide Biosynthesis Protein SpsA, Chain A"/>
    <property type="match status" value="1"/>
</dbReference>
<evidence type="ECO:0000256" key="6">
    <source>
        <dbReference type="ARBA" id="ARBA00023134"/>
    </source>
</evidence>
<dbReference type="EMBL" id="FQXS01000007">
    <property type="protein sequence ID" value="SHH72190.1"/>
    <property type="molecule type" value="Genomic_DNA"/>
</dbReference>
<protein>
    <submittedName>
        <fullName evidence="9">Molybdopterin-guanine dinucleotide biosynthesis protein A</fullName>
    </submittedName>
</protein>
<keyword evidence="6" id="KW-0342">GTP-binding</keyword>
<dbReference type="STRING" id="1121409.SAMN02745124_01615"/>
<keyword evidence="4" id="KW-0547">Nucleotide-binding</keyword>
<dbReference type="AlphaFoldDB" id="A0A1M5VAD0"/>
<gene>
    <name evidence="9" type="ORF">SAMN02745124_01615</name>
</gene>
<keyword evidence="7" id="KW-0501">Molybdenum cofactor biosynthesis</keyword>
<evidence type="ECO:0000256" key="7">
    <source>
        <dbReference type="ARBA" id="ARBA00023150"/>
    </source>
</evidence>
<keyword evidence="3" id="KW-0479">Metal-binding</keyword>
<dbReference type="PANTHER" id="PTHR19136:SF81">
    <property type="entry name" value="MOLYBDENUM COFACTOR GUANYLYLTRANSFERASE"/>
    <property type="match status" value="1"/>
</dbReference>
<organism evidence="9 10">
    <name type="scientific">Desulfofustis glycolicus DSM 9705</name>
    <dbReference type="NCBI Taxonomy" id="1121409"/>
    <lineage>
        <taxon>Bacteria</taxon>
        <taxon>Pseudomonadati</taxon>
        <taxon>Thermodesulfobacteriota</taxon>
        <taxon>Desulfobulbia</taxon>
        <taxon>Desulfobulbales</taxon>
        <taxon>Desulfocapsaceae</taxon>
        <taxon>Desulfofustis</taxon>
    </lineage>
</organism>
<evidence type="ECO:0000256" key="2">
    <source>
        <dbReference type="ARBA" id="ARBA00022679"/>
    </source>
</evidence>
<dbReference type="Pfam" id="PF12804">
    <property type="entry name" value="NTP_transf_3"/>
    <property type="match status" value="1"/>
</dbReference>
<keyword evidence="5" id="KW-0460">Magnesium</keyword>
<dbReference type="InterPro" id="IPR029044">
    <property type="entry name" value="Nucleotide-diphossugar_trans"/>
</dbReference>
<dbReference type="Proteomes" id="UP000184139">
    <property type="component" value="Unassembled WGS sequence"/>
</dbReference>
<evidence type="ECO:0000256" key="1">
    <source>
        <dbReference type="ARBA" id="ARBA00022490"/>
    </source>
</evidence>
<dbReference type="PANTHER" id="PTHR19136">
    <property type="entry name" value="MOLYBDENUM COFACTOR GUANYLYLTRANSFERASE"/>
    <property type="match status" value="1"/>
</dbReference>
<evidence type="ECO:0000259" key="8">
    <source>
        <dbReference type="Pfam" id="PF12804"/>
    </source>
</evidence>
<dbReference type="InterPro" id="IPR013482">
    <property type="entry name" value="Molybde_CF_guanTrfase"/>
</dbReference>
<evidence type="ECO:0000256" key="5">
    <source>
        <dbReference type="ARBA" id="ARBA00022842"/>
    </source>
</evidence>
<dbReference type="SUPFAM" id="SSF53448">
    <property type="entry name" value="Nucleotide-diphospho-sugar transferases"/>
    <property type="match status" value="1"/>
</dbReference>